<dbReference type="SUPFAM" id="SSF53756">
    <property type="entry name" value="UDP-Glycosyltransferase/glycogen phosphorylase"/>
    <property type="match status" value="1"/>
</dbReference>
<reference evidence="8" key="1">
    <citation type="submission" date="2016-10" db="EMBL/GenBank/DDBJ databases">
        <authorList>
            <person name="Varghese N."/>
        </authorList>
    </citation>
    <scope>NUCLEOTIDE SEQUENCE [LARGE SCALE GENOMIC DNA]</scope>
    <source>
        <strain evidence="8">DSM 21843</strain>
    </source>
</reference>
<dbReference type="PANTHER" id="PTHR37316:SF1">
    <property type="entry name" value="TEICHOIC ACID GLYCEROL-PHOSPHATE PRIMASE"/>
    <property type="match status" value="1"/>
</dbReference>
<dbReference type="EMBL" id="FOEC01000012">
    <property type="protein sequence ID" value="SEO94305.1"/>
    <property type="molecule type" value="Genomic_DNA"/>
</dbReference>
<keyword evidence="5" id="KW-0777">Teichoic acid biosynthesis</keyword>
<evidence type="ECO:0000313" key="8">
    <source>
        <dbReference type="Proteomes" id="UP000182975"/>
    </source>
</evidence>
<keyword evidence="6" id="KW-0472">Membrane</keyword>
<evidence type="ECO:0000313" key="7">
    <source>
        <dbReference type="EMBL" id="SEO94305.1"/>
    </source>
</evidence>
<dbReference type="GO" id="GO:0047355">
    <property type="term" value="F:CDP-glycerol glycerophosphotransferase activity"/>
    <property type="evidence" value="ECO:0007669"/>
    <property type="project" value="InterPro"/>
</dbReference>
<accession>A0A1H8TTY2</accession>
<dbReference type="PANTHER" id="PTHR37316">
    <property type="entry name" value="TEICHOIC ACID GLYCEROL-PHOSPHATE PRIMASE"/>
    <property type="match status" value="1"/>
</dbReference>
<keyword evidence="3" id="KW-1003">Cell membrane</keyword>
<dbReference type="RefSeq" id="WP_082867846.1">
    <property type="nucleotide sequence ID" value="NZ_CP011402.1"/>
</dbReference>
<dbReference type="InterPro" id="IPR043149">
    <property type="entry name" value="TagF_N"/>
</dbReference>
<evidence type="ECO:0000256" key="1">
    <source>
        <dbReference type="ARBA" id="ARBA00004202"/>
    </source>
</evidence>
<keyword evidence="8" id="KW-1185">Reference proteome</keyword>
<keyword evidence="4 7" id="KW-0808">Transferase</keyword>
<sequence>MKTFLVHIAKGLFNILYKLFCATTKRRDEILFFSRQTNEPSYDFCSLARDFEALGWHPVILVKKLAKSSVIPYSGMVFKEIYHLARCRICVVDRYDPVICMLNFRNDEPTFKGSVPVHTDYPAEPIVVQMWHAFGAFKKFGYQSLDTPEGHRSQTLERFDIHRNYSWVVCSGEACRAAFAEAFGYPKERVIALHRPEYHKLQGLRRSGGAELVFNDPPIALFAPTLRKSKASPHPFRDAFEHGDELQGRVKAKIAWSFHPLDQGLSAPGDVSEALLTCDFVVTDYSSIVYEAYLLGKPVIFYVPDIKRYRKSPGLNADPLRVAPELCARTEDELVSKVNKVARTPESYRWDALERFVAQAFDGGCDDCVETLRALAERS</sequence>
<evidence type="ECO:0000256" key="3">
    <source>
        <dbReference type="ARBA" id="ARBA00022475"/>
    </source>
</evidence>
<name>A0A1H8TTY2_9ACTN</name>
<dbReference type="InterPro" id="IPR007554">
    <property type="entry name" value="Glycerophosphate_synth"/>
</dbReference>
<organism evidence="7 8">
    <name type="scientific">Denitrobacterium detoxificans</name>
    <dbReference type="NCBI Taxonomy" id="79604"/>
    <lineage>
        <taxon>Bacteria</taxon>
        <taxon>Bacillati</taxon>
        <taxon>Actinomycetota</taxon>
        <taxon>Coriobacteriia</taxon>
        <taxon>Eggerthellales</taxon>
        <taxon>Eggerthellaceae</taxon>
        <taxon>Denitrobacterium</taxon>
    </lineage>
</organism>
<comment type="subcellular location">
    <subcellularLocation>
        <location evidence="1">Cell membrane</location>
        <topology evidence="1">Peripheral membrane protein</topology>
    </subcellularLocation>
</comment>
<evidence type="ECO:0000256" key="2">
    <source>
        <dbReference type="ARBA" id="ARBA00010488"/>
    </source>
</evidence>
<evidence type="ECO:0000256" key="5">
    <source>
        <dbReference type="ARBA" id="ARBA00022944"/>
    </source>
</evidence>
<comment type="similarity">
    <text evidence="2">Belongs to the CDP-glycerol glycerophosphotransferase family.</text>
</comment>
<dbReference type="InterPro" id="IPR051612">
    <property type="entry name" value="Teichoic_Acid_Biosynth"/>
</dbReference>
<protein>
    <submittedName>
        <fullName evidence="7">CDP-glycerol glycerophosphotransferase, TagB/SpsB family</fullName>
    </submittedName>
</protein>
<dbReference type="GO" id="GO:0019350">
    <property type="term" value="P:teichoic acid biosynthetic process"/>
    <property type="evidence" value="ECO:0007669"/>
    <property type="project" value="UniProtKB-KW"/>
</dbReference>
<dbReference type="GO" id="GO:0005886">
    <property type="term" value="C:plasma membrane"/>
    <property type="evidence" value="ECO:0007669"/>
    <property type="project" value="UniProtKB-SubCell"/>
</dbReference>
<dbReference type="STRING" id="79604.AAY81_03570"/>
<evidence type="ECO:0000256" key="4">
    <source>
        <dbReference type="ARBA" id="ARBA00022679"/>
    </source>
</evidence>
<proteinExistence type="inferred from homology"/>
<dbReference type="Gene3D" id="3.40.50.11820">
    <property type="match status" value="1"/>
</dbReference>
<dbReference type="Gene3D" id="3.40.50.12580">
    <property type="match status" value="1"/>
</dbReference>
<dbReference type="Pfam" id="PF04464">
    <property type="entry name" value="Glyphos_transf"/>
    <property type="match status" value="1"/>
</dbReference>
<dbReference type="Proteomes" id="UP000182975">
    <property type="component" value="Unassembled WGS sequence"/>
</dbReference>
<evidence type="ECO:0000256" key="6">
    <source>
        <dbReference type="ARBA" id="ARBA00023136"/>
    </source>
</evidence>
<gene>
    <name evidence="7" type="ORF">SAMN02910314_01700</name>
</gene>
<dbReference type="OrthoDB" id="8549922at2"/>
<dbReference type="InterPro" id="IPR043148">
    <property type="entry name" value="TagF_C"/>
</dbReference>
<dbReference type="AlphaFoldDB" id="A0A1H8TTY2"/>